<gene>
    <name evidence="2" type="ORF">PSON_ATCC_30995.1.T0920084</name>
</gene>
<evidence type="ECO:0000313" key="2">
    <source>
        <dbReference type="EMBL" id="CAD8108812.1"/>
    </source>
</evidence>
<sequence>MSEFINNCQSFEDLSNYIQCHNEDSQPLSIWNFQENLNNEENTTEMEYLFDLNKNEDVIMESDQEEKERIKEKLENVFRRQVKMEKKQKFQNECRYIIGNAIKAMESFGLHQDIVKYYKRVASSIIGFQALKQHLTINEIDSNEIVQRKRVFQSYLIEFLQKKASLYILKSKKKQRLRQYLQYKNKIMLYYVAYPEQWKRNELPHFDQQQHCISQHLFD</sequence>
<organism evidence="2 3">
    <name type="scientific">Paramecium sonneborni</name>
    <dbReference type="NCBI Taxonomy" id="65129"/>
    <lineage>
        <taxon>Eukaryota</taxon>
        <taxon>Sar</taxon>
        <taxon>Alveolata</taxon>
        <taxon>Ciliophora</taxon>
        <taxon>Intramacronucleata</taxon>
        <taxon>Oligohymenophorea</taxon>
        <taxon>Peniculida</taxon>
        <taxon>Parameciidae</taxon>
        <taxon>Paramecium</taxon>
    </lineage>
</organism>
<dbReference type="OrthoDB" id="304223at2759"/>
<name>A0A8S1Q0I6_9CILI</name>
<proteinExistence type="predicted"/>
<comment type="caution">
    <text evidence="2">The sequence shown here is derived from an EMBL/GenBank/DDBJ whole genome shotgun (WGS) entry which is preliminary data.</text>
</comment>
<accession>A0A8S1Q0I6</accession>
<evidence type="ECO:0000256" key="1">
    <source>
        <dbReference type="SAM" id="Coils"/>
    </source>
</evidence>
<reference evidence="2" key="1">
    <citation type="submission" date="2021-01" db="EMBL/GenBank/DDBJ databases">
        <authorList>
            <consortium name="Genoscope - CEA"/>
            <person name="William W."/>
        </authorList>
    </citation>
    <scope>NUCLEOTIDE SEQUENCE</scope>
</reference>
<dbReference type="EMBL" id="CAJJDN010000092">
    <property type="protein sequence ID" value="CAD8108812.1"/>
    <property type="molecule type" value="Genomic_DNA"/>
</dbReference>
<dbReference type="AlphaFoldDB" id="A0A8S1Q0I6"/>
<keyword evidence="1" id="KW-0175">Coiled coil</keyword>
<protein>
    <submittedName>
        <fullName evidence="2">Uncharacterized protein</fullName>
    </submittedName>
</protein>
<feature type="coiled-coil region" evidence="1">
    <location>
        <begin position="60"/>
        <end position="87"/>
    </location>
</feature>
<dbReference type="Proteomes" id="UP000692954">
    <property type="component" value="Unassembled WGS sequence"/>
</dbReference>
<keyword evidence="3" id="KW-1185">Reference proteome</keyword>
<evidence type="ECO:0000313" key="3">
    <source>
        <dbReference type="Proteomes" id="UP000692954"/>
    </source>
</evidence>